<protein>
    <submittedName>
        <fullName evidence="1">Uncharacterized protein</fullName>
    </submittedName>
</protein>
<evidence type="ECO:0000313" key="1">
    <source>
        <dbReference type="EMBL" id="BBF89655.1"/>
    </source>
</evidence>
<reference evidence="1" key="1">
    <citation type="submission" date="2018-08" db="EMBL/GenBank/DDBJ databases">
        <title>Oryza nivara genomic DNA, chromosome 11, BAC clone:BBa0083C03.</title>
        <authorList>
            <person name="Wu J."/>
            <person name="Kanamori H."/>
        </authorList>
    </citation>
    <scope>NUCLEOTIDE SEQUENCE</scope>
    <source>
        <strain evidence="1">W0106</strain>
    </source>
</reference>
<dbReference type="EMBL" id="AP018868">
    <property type="protein sequence ID" value="BBF89655.1"/>
    <property type="molecule type" value="Genomic_DNA"/>
</dbReference>
<accession>A0A679BB52</accession>
<name>A0A679BB52_ORYNI</name>
<gene>
    <name evidence="1" type="primary">BBa0083C03.15</name>
</gene>
<proteinExistence type="predicted"/>
<organism evidence="1">
    <name type="scientific">Oryza nivara</name>
    <name type="common">Indian wild rice</name>
    <name type="synonym">Oryza sativa f. spontanea</name>
    <dbReference type="NCBI Taxonomy" id="4536"/>
    <lineage>
        <taxon>Eukaryota</taxon>
        <taxon>Viridiplantae</taxon>
        <taxon>Streptophyta</taxon>
        <taxon>Embryophyta</taxon>
        <taxon>Tracheophyta</taxon>
        <taxon>Spermatophyta</taxon>
        <taxon>Magnoliopsida</taxon>
        <taxon>Liliopsida</taxon>
        <taxon>Poales</taxon>
        <taxon>Poaceae</taxon>
        <taxon>BOP clade</taxon>
        <taxon>Oryzoideae</taxon>
        <taxon>Oryzeae</taxon>
        <taxon>Oryzinae</taxon>
        <taxon>Oryza</taxon>
    </lineage>
</organism>
<sequence length="56" mass="5888">MASVGTSTGEQKVFVEMSSRNEHGKGFRSQEPGCLVSHVMCEPPAPHDGTSLAATI</sequence>
<dbReference type="AlphaFoldDB" id="A0A679BB52"/>